<accession>A0A455T379</accession>
<dbReference type="EMBL" id="AP019377">
    <property type="protein sequence ID" value="BBH93859.1"/>
    <property type="molecule type" value="Genomic_DNA"/>
</dbReference>
<dbReference type="InterPro" id="IPR001279">
    <property type="entry name" value="Metallo-B-lactamas"/>
</dbReference>
<feature type="domain" description="Metallo-beta-lactamase" evidence="5">
    <location>
        <begin position="90"/>
        <end position="268"/>
    </location>
</feature>
<evidence type="ECO:0000256" key="3">
    <source>
        <dbReference type="ARBA" id="ARBA00022801"/>
    </source>
</evidence>
<keyword evidence="4" id="KW-0862">Zinc</keyword>
<evidence type="ECO:0000259" key="5">
    <source>
        <dbReference type="SMART" id="SM00849"/>
    </source>
</evidence>
<dbReference type="PANTHER" id="PTHR46233">
    <property type="entry name" value="HYDROXYACYLGLUTATHIONE HYDROLASE GLOC"/>
    <property type="match status" value="1"/>
</dbReference>
<keyword evidence="3" id="KW-0378">Hydrolase</keyword>
<dbReference type="GO" id="GO:0046872">
    <property type="term" value="F:metal ion binding"/>
    <property type="evidence" value="ECO:0007669"/>
    <property type="project" value="UniProtKB-KW"/>
</dbReference>
<dbReference type="Gene3D" id="3.60.15.10">
    <property type="entry name" value="Ribonuclease Z/Hydroxyacylglutathione hydrolase-like"/>
    <property type="match status" value="1"/>
</dbReference>
<gene>
    <name evidence="6" type="ORF">KTA_20580</name>
</gene>
<dbReference type="PANTHER" id="PTHR46233:SF3">
    <property type="entry name" value="HYDROXYACYLGLUTATHIONE HYDROLASE GLOC"/>
    <property type="match status" value="1"/>
</dbReference>
<organism evidence="6">
    <name type="scientific">Thermogemmatispora argillosa</name>
    <dbReference type="NCBI Taxonomy" id="2045280"/>
    <lineage>
        <taxon>Bacteria</taxon>
        <taxon>Bacillati</taxon>
        <taxon>Chloroflexota</taxon>
        <taxon>Ktedonobacteria</taxon>
        <taxon>Thermogemmatisporales</taxon>
        <taxon>Thermogemmatisporaceae</taxon>
        <taxon>Thermogemmatispora</taxon>
    </lineage>
</organism>
<dbReference type="CDD" id="cd06262">
    <property type="entry name" value="metallo-hydrolase-like_MBL-fold"/>
    <property type="match status" value="1"/>
</dbReference>
<reference evidence="6" key="1">
    <citation type="submission" date="2018-12" db="EMBL/GenBank/DDBJ databases">
        <title>Novel natural products biosynthetic potential of the class Ktedonobacteria.</title>
        <authorList>
            <person name="Zheng Y."/>
            <person name="Saitou A."/>
            <person name="Wang C.M."/>
            <person name="Toyoda A."/>
            <person name="Minakuchi Y."/>
            <person name="Sekiguchi Y."/>
            <person name="Ueda K."/>
            <person name="Takano H."/>
            <person name="Sakai Y."/>
            <person name="Yokota A."/>
            <person name="Yabe S."/>
        </authorList>
    </citation>
    <scope>NUCLEOTIDE SEQUENCE</scope>
    <source>
        <strain evidence="6">A3-2</strain>
    </source>
</reference>
<dbReference type="SMART" id="SM00849">
    <property type="entry name" value="Lactamase_B"/>
    <property type="match status" value="1"/>
</dbReference>
<evidence type="ECO:0000256" key="1">
    <source>
        <dbReference type="ARBA" id="ARBA00001947"/>
    </source>
</evidence>
<dbReference type="GO" id="GO:0016787">
    <property type="term" value="F:hydrolase activity"/>
    <property type="evidence" value="ECO:0007669"/>
    <property type="project" value="UniProtKB-KW"/>
</dbReference>
<dbReference type="SUPFAM" id="SSF56281">
    <property type="entry name" value="Metallo-hydrolase/oxidoreductase"/>
    <property type="match status" value="1"/>
</dbReference>
<comment type="cofactor">
    <cofactor evidence="1">
        <name>Zn(2+)</name>
        <dbReference type="ChEBI" id="CHEBI:29105"/>
    </cofactor>
</comment>
<evidence type="ECO:0000313" key="6">
    <source>
        <dbReference type="EMBL" id="BBH93859.1"/>
    </source>
</evidence>
<dbReference type="InterPro" id="IPR051453">
    <property type="entry name" value="MBL_Glyoxalase_II"/>
</dbReference>
<proteinExistence type="predicted"/>
<name>A0A455T379_9CHLR</name>
<dbReference type="InterPro" id="IPR036866">
    <property type="entry name" value="RibonucZ/Hydroxyglut_hydro"/>
</dbReference>
<evidence type="ECO:0000256" key="4">
    <source>
        <dbReference type="ARBA" id="ARBA00022833"/>
    </source>
</evidence>
<dbReference type="Pfam" id="PF00753">
    <property type="entry name" value="Lactamase_B"/>
    <property type="match status" value="1"/>
</dbReference>
<dbReference type="AlphaFoldDB" id="A0A455T379"/>
<sequence>MASVFSWDDGAPPGIVLARPRLSFNHVLKALQVDRAGVLRWAMCYNKANPSLHCGGNEAKFFAEDGSLPVMSEQANARPLVATVTVGFLAENCYLYACPQTREAVIIDPGDEPERILQRIKDLELTPRYIINTHGHFDHICAIDAVSEVYPVPLAIHPADLPYYTDVYAARSAGREPPLVRRKPDILLEDGQVITFGTLSLEVRHTPGHTPGGVCLVSRPYCVFSGDTLFERGIGRTDLPGGNYEQLVRSIREKLYTLEDDLIVFPGHGSPTTIGEEKHENPFVKLA</sequence>
<keyword evidence="2" id="KW-0479">Metal-binding</keyword>
<protein>
    <recommendedName>
        <fullName evidence="5">Metallo-beta-lactamase domain-containing protein</fullName>
    </recommendedName>
</protein>
<evidence type="ECO:0000256" key="2">
    <source>
        <dbReference type="ARBA" id="ARBA00022723"/>
    </source>
</evidence>